<dbReference type="GO" id="GO:0004730">
    <property type="term" value="F:pseudouridylate synthase activity"/>
    <property type="evidence" value="ECO:0007669"/>
    <property type="project" value="InterPro"/>
</dbReference>
<keyword evidence="2" id="KW-1185">Reference proteome</keyword>
<keyword evidence="1" id="KW-0378">Hydrolase</keyword>
<dbReference type="AlphaFoldDB" id="A0AAW5K2U3"/>
<proteinExistence type="predicted"/>
<dbReference type="InterPro" id="IPR022830">
    <property type="entry name" value="Indigdn_synthA-like"/>
</dbReference>
<dbReference type="Proteomes" id="UP001205919">
    <property type="component" value="Unassembled WGS sequence"/>
</dbReference>
<dbReference type="Pfam" id="PF04227">
    <property type="entry name" value="Indigoidine_A"/>
    <property type="match status" value="1"/>
</dbReference>
<gene>
    <name evidence="1" type="ORF">NE630_06285</name>
</gene>
<accession>A0AAW5K2U3</accession>
<keyword evidence="1" id="KW-0326">Glycosidase</keyword>
<reference evidence="1 2" key="1">
    <citation type="submission" date="2022-06" db="EMBL/GenBank/DDBJ databases">
        <title>Isolation of gut microbiota from human fecal samples.</title>
        <authorList>
            <person name="Pamer E.G."/>
            <person name="Barat B."/>
            <person name="Waligurski E."/>
            <person name="Medina S."/>
            <person name="Paddock L."/>
            <person name="Mostad J."/>
        </authorList>
    </citation>
    <scope>NUCLEOTIDE SEQUENCE [LARGE SCALE GENOMIC DNA]</scope>
    <source>
        <strain evidence="1 2">DFI.9.90</strain>
    </source>
</reference>
<evidence type="ECO:0000313" key="1">
    <source>
        <dbReference type="EMBL" id="MCQ4814036.1"/>
    </source>
</evidence>
<dbReference type="InterPro" id="IPR007342">
    <property type="entry name" value="PsuG"/>
</dbReference>
<name>A0AAW5K2U3_9BACT</name>
<dbReference type="EMBL" id="JANFYT010000011">
    <property type="protein sequence ID" value="MCQ4814036.1"/>
    <property type="molecule type" value="Genomic_DNA"/>
</dbReference>
<evidence type="ECO:0000313" key="2">
    <source>
        <dbReference type="Proteomes" id="UP001205919"/>
    </source>
</evidence>
<organism evidence="1 2">
    <name type="scientific">Cloacibacillus evryensis</name>
    <dbReference type="NCBI Taxonomy" id="508460"/>
    <lineage>
        <taxon>Bacteria</taxon>
        <taxon>Thermotogati</taxon>
        <taxon>Synergistota</taxon>
        <taxon>Synergistia</taxon>
        <taxon>Synergistales</taxon>
        <taxon>Synergistaceae</taxon>
        <taxon>Cloacibacillus</taxon>
    </lineage>
</organism>
<comment type="caution">
    <text evidence="1">The sequence shown here is derived from an EMBL/GenBank/DDBJ whole genome shotgun (WGS) entry which is preliminary data.</text>
</comment>
<protein>
    <submittedName>
        <fullName evidence="1">Pseudouridine-5'-phosphate glycosidase</fullName>
    </submittedName>
</protein>
<dbReference type="RefSeq" id="WP_008713282.1">
    <property type="nucleotide sequence ID" value="NZ_CABKQM010000008.1"/>
</dbReference>
<dbReference type="GO" id="GO:0016798">
    <property type="term" value="F:hydrolase activity, acting on glycosyl bonds"/>
    <property type="evidence" value="ECO:0007669"/>
    <property type="project" value="UniProtKB-KW"/>
</dbReference>
<dbReference type="SUPFAM" id="SSF110581">
    <property type="entry name" value="Indigoidine synthase A-like"/>
    <property type="match status" value="1"/>
</dbReference>
<dbReference type="Gene3D" id="3.40.1790.10">
    <property type="entry name" value="Indigoidine synthase domain"/>
    <property type="match status" value="1"/>
</dbReference>
<sequence>MAIDKEAPSSFLVESCLLTFGLASIGGAELAREWRAAGADDAVICWIEEGDIVAGTLERYLTFRAGAPRYKFALDSLERARKEKLTGALTASATMEVCRRFGVPVAVSCGIGGIGDVKGEEVCIDLAAIRDSGVVLVCTSPKDMLDIRETVSWLLREGVRVVGDGADTCTGYIFNGKPVSLSGRWNGEELRPPLLILRGIAADRRMDEEDVLRRAVSEAKEAERRGGYFHPAANAALDRLSGGYSSRLQLLSLLDNISFAARLPAAYV</sequence>